<comment type="caution">
    <text evidence="8">The sequence shown here is derived from an EMBL/GenBank/DDBJ whole genome shotgun (WGS) entry which is preliminary data.</text>
</comment>
<dbReference type="Proteomes" id="UP000499080">
    <property type="component" value="Unassembled WGS sequence"/>
</dbReference>
<evidence type="ECO:0000256" key="6">
    <source>
        <dbReference type="ARBA" id="ARBA00023136"/>
    </source>
</evidence>
<organism evidence="8 9">
    <name type="scientific">Araneus ventricosus</name>
    <name type="common">Orbweaver spider</name>
    <name type="synonym">Epeira ventricosa</name>
    <dbReference type="NCBI Taxonomy" id="182803"/>
    <lineage>
        <taxon>Eukaryota</taxon>
        <taxon>Metazoa</taxon>
        <taxon>Ecdysozoa</taxon>
        <taxon>Arthropoda</taxon>
        <taxon>Chelicerata</taxon>
        <taxon>Arachnida</taxon>
        <taxon>Araneae</taxon>
        <taxon>Araneomorphae</taxon>
        <taxon>Entelegynae</taxon>
        <taxon>Araneoidea</taxon>
        <taxon>Araneidae</taxon>
        <taxon>Araneus</taxon>
    </lineage>
</organism>
<evidence type="ECO:0000256" key="1">
    <source>
        <dbReference type="ARBA" id="ARBA00004141"/>
    </source>
</evidence>
<dbReference type="PANTHER" id="PTHR10283:SF82">
    <property type="entry name" value="SOLUTE CARRIER FAMILY 13 MEMBER 2"/>
    <property type="match status" value="1"/>
</dbReference>
<name>A0A4Y2NCI2_ARAVE</name>
<evidence type="ECO:0000256" key="5">
    <source>
        <dbReference type="ARBA" id="ARBA00022989"/>
    </source>
</evidence>
<evidence type="ECO:0000256" key="3">
    <source>
        <dbReference type="ARBA" id="ARBA00022448"/>
    </source>
</evidence>
<feature type="transmembrane region" description="Helical" evidence="7">
    <location>
        <begin position="70"/>
        <end position="92"/>
    </location>
</feature>
<dbReference type="PROSITE" id="PS01271">
    <property type="entry name" value="NA_SULFATE"/>
    <property type="match status" value="1"/>
</dbReference>
<sequence>MCVIILQVSGLSELLGSKLSALRVLPPGLIVAVICFSTATVTEIVSNFATAMILLPIFSEMALTIGVNPLYFLLPCAVVCSYAFMLPVATVANALVFENGNMRIMDMLKPGIAMNVACCCIQLFILHTLGVALFDLNKFPSWADHKGIANIMTINATDFENTSANATQILNSTLVL</sequence>
<dbReference type="GO" id="GO:0015141">
    <property type="term" value="F:succinate transmembrane transporter activity"/>
    <property type="evidence" value="ECO:0007669"/>
    <property type="project" value="TreeGrafter"/>
</dbReference>
<protein>
    <submittedName>
        <fullName evidence="8">Solute carrier family 13 member 5</fullName>
    </submittedName>
</protein>
<accession>A0A4Y2NCI2</accession>
<evidence type="ECO:0000256" key="7">
    <source>
        <dbReference type="SAM" id="Phobius"/>
    </source>
</evidence>
<dbReference type="InterPro" id="IPR031312">
    <property type="entry name" value="Na/sul_symport_CS"/>
</dbReference>
<proteinExistence type="inferred from homology"/>
<evidence type="ECO:0000256" key="4">
    <source>
        <dbReference type="ARBA" id="ARBA00022692"/>
    </source>
</evidence>
<keyword evidence="9" id="KW-1185">Reference proteome</keyword>
<gene>
    <name evidence="8" type="primary">SLC13A5_11</name>
    <name evidence="8" type="ORF">AVEN_35500_1</name>
</gene>
<evidence type="ECO:0000313" key="9">
    <source>
        <dbReference type="Proteomes" id="UP000499080"/>
    </source>
</evidence>
<dbReference type="InterPro" id="IPR001898">
    <property type="entry name" value="SLC13A/DASS"/>
</dbReference>
<comment type="subcellular location">
    <subcellularLocation>
        <location evidence="1">Membrane</location>
        <topology evidence="1">Multi-pass membrane protein</topology>
    </subcellularLocation>
</comment>
<keyword evidence="6 7" id="KW-0472">Membrane</keyword>
<feature type="transmembrane region" description="Helical" evidence="7">
    <location>
        <begin position="112"/>
        <end position="136"/>
    </location>
</feature>
<dbReference type="EMBL" id="BGPR01008966">
    <property type="protein sequence ID" value="GBN37148.1"/>
    <property type="molecule type" value="Genomic_DNA"/>
</dbReference>
<keyword evidence="5 7" id="KW-1133">Transmembrane helix</keyword>
<reference evidence="8 9" key="1">
    <citation type="journal article" date="2019" name="Sci. Rep.">
        <title>Orb-weaving spider Araneus ventricosus genome elucidates the spidroin gene catalogue.</title>
        <authorList>
            <person name="Kono N."/>
            <person name="Nakamura H."/>
            <person name="Ohtoshi R."/>
            <person name="Moran D.A.P."/>
            <person name="Shinohara A."/>
            <person name="Yoshida Y."/>
            <person name="Fujiwara M."/>
            <person name="Mori M."/>
            <person name="Tomita M."/>
            <person name="Arakawa K."/>
        </authorList>
    </citation>
    <scope>NUCLEOTIDE SEQUENCE [LARGE SCALE GENOMIC DNA]</scope>
</reference>
<dbReference type="AlphaFoldDB" id="A0A4Y2NCI2"/>
<dbReference type="PANTHER" id="PTHR10283">
    <property type="entry name" value="SOLUTE CARRIER FAMILY 13 MEMBER"/>
    <property type="match status" value="1"/>
</dbReference>
<keyword evidence="4 7" id="KW-0812">Transmembrane</keyword>
<feature type="transmembrane region" description="Helical" evidence="7">
    <location>
        <begin position="29"/>
        <end position="58"/>
    </location>
</feature>
<dbReference type="GO" id="GO:0005886">
    <property type="term" value="C:plasma membrane"/>
    <property type="evidence" value="ECO:0007669"/>
    <property type="project" value="TreeGrafter"/>
</dbReference>
<comment type="similarity">
    <text evidence="2">Belongs to the SLC13A/DASS transporter (TC 2.A.47) family. NADC subfamily.</text>
</comment>
<dbReference type="OrthoDB" id="6436472at2759"/>
<evidence type="ECO:0000256" key="2">
    <source>
        <dbReference type="ARBA" id="ARBA00006772"/>
    </source>
</evidence>
<keyword evidence="3" id="KW-0813">Transport</keyword>
<dbReference type="Pfam" id="PF00939">
    <property type="entry name" value="Na_sulph_symp"/>
    <property type="match status" value="1"/>
</dbReference>
<evidence type="ECO:0000313" key="8">
    <source>
        <dbReference type="EMBL" id="GBN37148.1"/>
    </source>
</evidence>
<dbReference type="GO" id="GO:0015137">
    <property type="term" value="F:citrate transmembrane transporter activity"/>
    <property type="evidence" value="ECO:0007669"/>
    <property type="project" value="TreeGrafter"/>
</dbReference>